<dbReference type="Gene3D" id="1.10.260.40">
    <property type="entry name" value="lambda repressor-like DNA-binding domains"/>
    <property type="match status" value="1"/>
</dbReference>
<protein>
    <submittedName>
        <fullName evidence="2">Helix-turn-helix domain-containing protein</fullName>
    </submittedName>
</protein>
<organism evidence="2 3">
    <name type="scientific">Nocardia huaxiensis</name>
    <dbReference type="NCBI Taxonomy" id="2755382"/>
    <lineage>
        <taxon>Bacteria</taxon>
        <taxon>Bacillati</taxon>
        <taxon>Actinomycetota</taxon>
        <taxon>Actinomycetes</taxon>
        <taxon>Mycobacteriales</taxon>
        <taxon>Nocardiaceae</taxon>
        <taxon>Nocardia</taxon>
    </lineage>
</organism>
<dbReference type="Pfam" id="PF17765">
    <property type="entry name" value="MLTR_LBD"/>
    <property type="match status" value="1"/>
</dbReference>
<evidence type="ECO:0000259" key="1">
    <source>
        <dbReference type="PROSITE" id="PS50943"/>
    </source>
</evidence>
<evidence type="ECO:0000313" key="2">
    <source>
        <dbReference type="EMBL" id="QLY30763.1"/>
    </source>
</evidence>
<dbReference type="PANTHER" id="PTHR35010:SF2">
    <property type="entry name" value="BLL4672 PROTEIN"/>
    <property type="match status" value="1"/>
</dbReference>
<dbReference type="Pfam" id="PF13560">
    <property type="entry name" value="HTH_31"/>
    <property type="match status" value="1"/>
</dbReference>
<sequence>MSRSEFAEFLIARRGQLQPEDVGLPSGRRRRTPGLRREEVAALAGVSVDYLARLEQGRDTNPSMAVLGALSDALRLNEIERHHFGRLALGMAEASNCPSAGQAREEVTETLRAVIDALHPTPAFVVGRWMNVLAWNPAWRDFAEPLGLFDDAAHGNFAYYLFARPDAQKYFLNWDDAADTAVSALRAAQTRFIDDRVLESQIATLQQMPEFARRWREHRLTDFRSALLRIDHPVRGEVEVELETLDPAADQSVMVWLVDRRAARAPGLRLVNEQPRLVNE</sequence>
<name>A0A7D6ZMB0_9NOCA</name>
<dbReference type="PANTHER" id="PTHR35010">
    <property type="entry name" value="BLL4672 PROTEIN-RELATED"/>
    <property type="match status" value="1"/>
</dbReference>
<dbReference type="KEGG" id="nhu:H0264_37690"/>
<proteinExistence type="predicted"/>
<keyword evidence="3" id="KW-1185">Reference proteome</keyword>
<dbReference type="GO" id="GO:0003677">
    <property type="term" value="F:DNA binding"/>
    <property type="evidence" value="ECO:0007669"/>
    <property type="project" value="InterPro"/>
</dbReference>
<dbReference type="Gene3D" id="3.30.450.180">
    <property type="match status" value="1"/>
</dbReference>
<dbReference type="InterPro" id="IPR010982">
    <property type="entry name" value="Lambda_DNA-bd_dom_sf"/>
</dbReference>
<dbReference type="AlphaFoldDB" id="A0A7D6ZMB0"/>
<evidence type="ECO:0000313" key="3">
    <source>
        <dbReference type="Proteomes" id="UP000515512"/>
    </source>
</evidence>
<gene>
    <name evidence="2" type="ORF">H0264_37690</name>
</gene>
<reference evidence="2 3" key="1">
    <citation type="submission" date="2020-07" db="EMBL/GenBank/DDBJ databases">
        <authorList>
            <person name="Zhuang K."/>
            <person name="Ran Y."/>
        </authorList>
    </citation>
    <scope>NUCLEOTIDE SEQUENCE [LARGE SCALE GENOMIC DNA]</scope>
    <source>
        <strain evidence="2 3">WCH-YHL-001</strain>
    </source>
</reference>
<dbReference type="Proteomes" id="UP000515512">
    <property type="component" value="Chromosome"/>
</dbReference>
<feature type="domain" description="HTH cro/C1-type" evidence="1">
    <location>
        <begin position="34"/>
        <end position="81"/>
    </location>
</feature>
<dbReference type="InterPro" id="IPR001387">
    <property type="entry name" value="Cro/C1-type_HTH"/>
</dbReference>
<dbReference type="RefSeq" id="WP_181581961.1">
    <property type="nucleotide sequence ID" value="NZ_CP059399.1"/>
</dbReference>
<dbReference type="CDD" id="cd00093">
    <property type="entry name" value="HTH_XRE"/>
    <property type="match status" value="1"/>
</dbReference>
<dbReference type="PROSITE" id="PS50943">
    <property type="entry name" value="HTH_CROC1"/>
    <property type="match status" value="1"/>
</dbReference>
<accession>A0A7D6ZMB0</accession>
<dbReference type="SUPFAM" id="SSF47413">
    <property type="entry name" value="lambda repressor-like DNA-binding domains"/>
    <property type="match status" value="1"/>
</dbReference>
<dbReference type="InterPro" id="IPR041413">
    <property type="entry name" value="MLTR_LBD"/>
</dbReference>
<dbReference type="EMBL" id="CP059399">
    <property type="protein sequence ID" value="QLY30763.1"/>
    <property type="molecule type" value="Genomic_DNA"/>
</dbReference>
<dbReference type="SMART" id="SM00530">
    <property type="entry name" value="HTH_XRE"/>
    <property type="match status" value="1"/>
</dbReference>